<evidence type="ECO:0000313" key="2">
    <source>
        <dbReference type="EMBL" id="QGH46837.1"/>
    </source>
</evidence>
<reference evidence="1 3" key="2">
    <citation type="submission" date="2018-10" db="EMBL/GenBank/DDBJ databases">
        <title>Whole Genome of Vibrio owensii strain 170502, isolated from Acute Hepatopancreatic Necrosis Disease (AHPND) shrimp.</title>
        <authorList>
            <person name="Yan M."/>
            <person name="Wang X."/>
            <person name="Wang Y."/>
        </authorList>
    </citation>
    <scope>NUCLEOTIDE SEQUENCE [LARGE SCALE GENOMIC DNA]</scope>
    <source>
        <strain evidence="1 3">1700302</strain>
    </source>
</reference>
<evidence type="ECO:0000313" key="3">
    <source>
        <dbReference type="Proteomes" id="UP000272136"/>
    </source>
</evidence>
<evidence type="ECO:0008006" key="5">
    <source>
        <dbReference type="Google" id="ProtNLM"/>
    </source>
</evidence>
<dbReference type="Proteomes" id="UP000272136">
    <property type="component" value="Chromosome 1"/>
</dbReference>
<gene>
    <name evidence="2" type="ORF">APZ19_06870</name>
    <name evidence="1" type="ORF">D0812_07065</name>
</gene>
<dbReference type="EMBL" id="CP045859">
    <property type="protein sequence ID" value="QGH46837.1"/>
    <property type="molecule type" value="Genomic_DNA"/>
</dbReference>
<sequence length="404" mass="47202">MGRVGKKLKMKWLKISLSTLKQLKFGKMDRERKILYYFPHLFVEGEVKLPIGTLTPFQTESNDLKIRHEEFNGGSVFKLNGMTEISKFDRETDFRITKAVELLKFSYFSKSVPHAVSPSRFVSLETFDMFRLIENHVDNSFEHKIVVSNGMSEFSHSADKVLLSRKNQAVNSIYVNESNFDFDLTDSLESLDKKSELYSVVHLYNKAWELQSLFNSFLDKPILAKTTFEVLYEYNGGKKKQLSSFASNFVEMIYSFVEEHKNSELALTLINMTKAHKDEMVRNIDDALNHLKNTRDSLVHEGSQDFDTSAIKFYMVWFPIYWSLTINRESLTKEHAFRFLCFLCLCKHLPSTWDNIEFSDKPPYSPKYSHLACYVMKSNQLANNLNDEYRNAILKSIENWLKEN</sequence>
<accession>A0AAP9GBK2</accession>
<protein>
    <recommendedName>
        <fullName evidence="5">Apea-like HEPN domain-containing protein</fullName>
    </recommendedName>
</protein>
<dbReference type="AlphaFoldDB" id="A0AAP9GBK2"/>
<dbReference type="RefSeq" id="WP_054824850.1">
    <property type="nucleotide sequence ID" value="NZ_CP033137.1"/>
</dbReference>
<keyword evidence="3" id="KW-1185">Reference proteome</keyword>
<reference evidence="2" key="3">
    <citation type="submission" date="2019-11" db="EMBL/GenBank/DDBJ databases">
        <title>Complete genome sequence of Vibrio owensii SH-14 isolated from shrimp with acute hepatopancreatic necrosis diease.</title>
        <authorList>
            <person name="Liang X."/>
            <person name="Wang Y."/>
        </authorList>
    </citation>
    <scope>NUCLEOTIDE SEQUENCE</scope>
    <source>
        <strain evidence="2">SH14</strain>
    </source>
</reference>
<organism evidence="2 4">
    <name type="scientific">Vibrio owensii</name>
    <dbReference type="NCBI Taxonomy" id="696485"/>
    <lineage>
        <taxon>Bacteria</taxon>
        <taxon>Pseudomonadati</taxon>
        <taxon>Pseudomonadota</taxon>
        <taxon>Gammaproteobacteria</taxon>
        <taxon>Vibrionales</taxon>
        <taxon>Vibrionaceae</taxon>
        <taxon>Vibrio</taxon>
    </lineage>
</organism>
<dbReference type="Proteomes" id="UP000390336">
    <property type="component" value="Chromosome 1"/>
</dbReference>
<reference evidence="2 4" key="1">
    <citation type="journal article" date="2015" name="Genome Announc.">
        <title>Draft Genome Sequence of Vibrio owensii Strain SH-14, Which Causes Shrimp Acute Hepatopancreatic Necrosis Disease.</title>
        <authorList>
            <person name="Liu L."/>
            <person name="Xiao J."/>
            <person name="Xia X."/>
            <person name="Pan Y."/>
            <person name="Yan S."/>
            <person name="Wang Y."/>
        </authorList>
    </citation>
    <scope>NUCLEOTIDE SEQUENCE [LARGE SCALE GENOMIC DNA]</scope>
    <source>
        <strain evidence="2 4">SH14</strain>
    </source>
</reference>
<proteinExistence type="predicted"/>
<name>A0AAP9GBK2_9VIBR</name>
<evidence type="ECO:0000313" key="1">
    <source>
        <dbReference type="EMBL" id="AYO14187.1"/>
    </source>
</evidence>
<dbReference type="EMBL" id="CP033137">
    <property type="protein sequence ID" value="AYO14187.1"/>
    <property type="molecule type" value="Genomic_DNA"/>
</dbReference>
<evidence type="ECO:0000313" key="4">
    <source>
        <dbReference type="Proteomes" id="UP000390336"/>
    </source>
</evidence>